<organism evidence="1 2">
    <name type="scientific">Acanthamoeba castellanii (strain ATCC 30010 / Neff)</name>
    <dbReference type="NCBI Taxonomy" id="1257118"/>
    <lineage>
        <taxon>Eukaryota</taxon>
        <taxon>Amoebozoa</taxon>
        <taxon>Discosea</taxon>
        <taxon>Longamoebia</taxon>
        <taxon>Centramoebida</taxon>
        <taxon>Acanthamoebidae</taxon>
        <taxon>Acanthamoeba</taxon>
    </lineage>
</organism>
<accession>L8H7R2</accession>
<reference evidence="1 2" key="1">
    <citation type="journal article" date="2013" name="Genome Biol.">
        <title>Genome of Acanthamoeba castellanii highlights extensive lateral gene transfer and early evolution of tyrosine kinase signaling.</title>
        <authorList>
            <person name="Clarke M."/>
            <person name="Lohan A.J."/>
            <person name="Liu B."/>
            <person name="Lagkouvardos I."/>
            <person name="Roy S."/>
            <person name="Zafar N."/>
            <person name="Bertelli C."/>
            <person name="Schilde C."/>
            <person name="Kianianmomeni A."/>
            <person name="Burglin T.R."/>
            <person name="Frech C."/>
            <person name="Turcotte B."/>
            <person name="Kopec K.O."/>
            <person name="Synnott J.M."/>
            <person name="Choo C."/>
            <person name="Paponov I."/>
            <person name="Finkler A."/>
            <person name="Soon Heng Tan C."/>
            <person name="Hutchins A.P."/>
            <person name="Weinmeier T."/>
            <person name="Rattei T."/>
            <person name="Chu J.S."/>
            <person name="Gimenez G."/>
            <person name="Irimia M."/>
            <person name="Rigden D.J."/>
            <person name="Fitzpatrick D.A."/>
            <person name="Lorenzo-Morales J."/>
            <person name="Bateman A."/>
            <person name="Chiu C.H."/>
            <person name="Tang P."/>
            <person name="Hegemann P."/>
            <person name="Fromm H."/>
            <person name="Raoult D."/>
            <person name="Greub G."/>
            <person name="Miranda-Saavedra D."/>
            <person name="Chen N."/>
            <person name="Nash P."/>
            <person name="Ginger M.L."/>
            <person name="Horn M."/>
            <person name="Schaap P."/>
            <person name="Caler L."/>
            <person name="Loftus B."/>
        </authorList>
    </citation>
    <scope>NUCLEOTIDE SEQUENCE [LARGE SCALE GENOMIC DNA]</scope>
    <source>
        <strain evidence="1 2">Neff</strain>
    </source>
</reference>
<protein>
    <submittedName>
        <fullName evidence="1">Uncharacterized protein</fullName>
    </submittedName>
</protein>
<evidence type="ECO:0000313" key="1">
    <source>
        <dbReference type="EMBL" id="ELR21282.1"/>
    </source>
</evidence>
<sequence>MVGKCWKLLAQNNMLAKILCNTESSLITLHLEAKVCMLYCQHGGKLHCFTTDELMQLGSNIIDMMEREGHSMGPGSICTILSMVDVIMLGQIL</sequence>
<name>L8H7R2_ACACF</name>
<dbReference type="VEuPathDB" id="AmoebaDB:ACA1_181710"/>
<proteinExistence type="predicted"/>
<evidence type="ECO:0000313" key="2">
    <source>
        <dbReference type="Proteomes" id="UP000011083"/>
    </source>
</evidence>
<keyword evidence="2" id="KW-1185">Reference proteome</keyword>
<dbReference type="AlphaFoldDB" id="L8H7R2"/>
<dbReference type="Proteomes" id="UP000011083">
    <property type="component" value="Unassembled WGS sequence"/>
</dbReference>
<dbReference type="RefSeq" id="XP_004345826.1">
    <property type="nucleotide sequence ID" value="XM_004345776.1"/>
</dbReference>
<dbReference type="KEGG" id="acan:ACA1_181710"/>
<dbReference type="GeneID" id="14922156"/>
<dbReference type="EMBL" id="KB007904">
    <property type="protein sequence ID" value="ELR21282.1"/>
    <property type="molecule type" value="Genomic_DNA"/>
</dbReference>
<gene>
    <name evidence="1" type="ORF">ACA1_181710</name>
</gene>